<evidence type="ECO:0000256" key="4">
    <source>
        <dbReference type="ARBA" id="ARBA00022679"/>
    </source>
</evidence>
<accession>A0A3P8HJU5</accession>
<dbReference type="OrthoDB" id="10039049at2759"/>
<gene>
    <name evidence="7" type="ORF">ECPE_LOCUS17331</name>
</gene>
<dbReference type="PANTHER" id="PTHR10408:SF7">
    <property type="entry name" value="DIACYLGLYCEROL O-ACYLTRANSFERASE 1"/>
    <property type="match status" value="1"/>
</dbReference>
<evidence type="ECO:0000256" key="6">
    <source>
        <dbReference type="ARBA" id="ARBA00023315"/>
    </source>
</evidence>
<dbReference type="EMBL" id="UZAN01068703">
    <property type="protein sequence ID" value="VDP94621.1"/>
    <property type="molecule type" value="Genomic_DNA"/>
</dbReference>
<evidence type="ECO:0000256" key="1">
    <source>
        <dbReference type="ARBA" id="ARBA00004477"/>
    </source>
</evidence>
<evidence type="ECO:0000313" key="8">
    <source>
        <dbReference type="Proteomes" id="UP000272942"/>
    </source>
</evidence>
<dbReference type="EC" id="2.3.1.20" evidence="3"/>
<keyword evidence="6" id="KW-0012">Acyltransferase</keyword>
<dbReference type="AlphaFoldDB" id="A0A3P8HJU5"/>
<reference evidence="7 8" key="1">
    <citation type="submission" date="2018-11" db="EMBL/GenBank/DDBJ databases">
        <authorList>
            <consortium name="Pathogen Informatics"/>
        </authorList>
    </citation>
    <scope>NUCLEOTIDE SEQUENCE [LARGE SCALE GENOMIC DNA]</scope>
    <source>
        <strain evidence="7 8">Egypt</strain>
    </source>
</reference>
<dbReference type="GO" id="GO:0019432">
    <property type="term" value="P:triglyceride biosynthetic process"/>
    <property type="evidence" value="ECO:0007669"/>
    <property type="project" value="TreeGrafter"/>
</dbReference>
<keyword evidence="8" id="KW-1185">Reference proteome</keyword>
<dbReference type="Proteomes" id="UP000272942">
    <property type="component" value="Unassembled WGS sequence"/>
</dbReference>
<name>A0A3P8HJU5_9TREM</name>
<keyword evidence="4" id="KW-0808">Transferase</keyword>
<comment type="pathway">
    <text evidence="2">Lipid metabolism.</text>
</comment>
<evidence type="ECO:0000256" key="2">
    <source>
        <dbReference type="ARBA" id="ARBA00005189"/>
    </source>
</evidence>
<keyword evidence="5" id="KW-0256">Endoplasmic reticulum</keyword>
<dbReference type="PANTHER" id="PTHR10408">
    <property type="entry name" value="STEROL O-ACYLTRANSFERASE"/>
    <property type="match status" value="1"/>
</dbReference>
<dbReference type="GO" id="GO:0004144">
    <property type="term" value="F:diacylglycerol O-acyltransferase activity"/>
    <property type="evidence" value="ECO:0007669"/>
    <property type="project" value="UniProtKB-EC"/>
</dbReference>
<evidence type="ECO:0000313" key="7">
    <source>
        <dbReference type="EMBL" id="VDP94621.1"/>
    </source>
</evidence>
<proteinExistence type="predicted"/>
<dbReference type="InterPro" id="IPR014371">
    <property type="entry name" value="Oat_ACAT_DAG_ARE"/>
</dbReference>
<sequence length="186" mass="21454">MFGGTNSGHALAVCICLMRSSRRLVGTNWMNHNHRSVSVVCQLIRLTISYSFPKGFLETTYRNGIFSNVSFSLWFDCFNGLFSSWFSPLFPICSQVFLSQLMLCLTQQWMIPTLKNSVAPIAESNISEILERCLKLAIPNHLIWLIFFYSSFHSFLNLVGELMHFGDRFFYIEFIQPQFPTGTHIQ</sequence>
<evidence type="ECO:0000256" key="5">
    <source>
        <dbReference type="ARBA" id="ARBA00022824"/>
    </source>
</evidence>
<comment type="subcellular location">
    <subcellularLocation>
        <location evidence="1">Endoplasmic reticulum membrane</location>
        <topology evidence="1">Multi-pass membrane protein</topology>
    </subcellularLocation>
</comment>
<dbReference type="GO" id="GO:0005789">
    <property type="term" value="C:endoplasmic reticulum membrane"/>
    <property type="evidence" value="ECO:0007669"/>
    <property type="project" value="UniProtKB-SubCell"/>
</dbReference>
<organism evidence="7 8">
    <name type="scientific">Echinostoma caproni</name>
    <dbReference type="NCBI Taxonomy" id="27848"/>
    <lineage>
        <taxon>Eukaryota</taxon>
        <taxon>Metazoa</taxon>
        <taxon>Spiralia</taxon>
        <taxon>Lophotrochozoa</taxon>
        <taxon>Platyhelminthes</taxon>
        <taxon>Trematoda</taxon>
        <taxon>Digenea</taxon>
        <taxon>Plagiorchiida</taxon>
        <taxon>Echinostomata</taxon>
        <taxon>Echinostomatoidea</taxon>
        <taxon>Echinostomatidae</taxon>
        <taxon>Echinostoma</taxon>
    </lineage>
</organism>
<evidence type="ECO:0000256" key="3">
    <source>
        <dbReference type="ARBA" id="ARBA00013244"/>
    </source>
</evidence>
<protein>
    <recommendedName>
        <fullName evidence="3">diacylglycerol O-acyltransferase</fullName>
        <ecNumber evidence="3">2.3.1.20</ecNumber>
    </recommendedName>
</protein>